<dbReference type="SUPFAM" id="SSF48371">
    <property type="entry name" value="ARM repeat"/>
    <property type="match status" value="1"/>
</dbReference>
<name>A0A0M3JEM8_ANISI</name>
<dbReference type="OrthoDB" id="9999654at2759"/>
<evidence type="ECO:0000313" key="2">
    <source>
        <dbReference type="Proteomes" id="UP000267096"/>
    </source>
</evidence>
<proteinExistence type="predicted"/>
<reference evidence="3" key="1">
    <citation type="submission" date="2017-02" db="UniProtKB">
        <authorList>
            <consortium name="WormBaseParasite"/>
        </authorList>
    </citation>
    <scope>IDENTIFICATION</scope>
</reference>
<dbReference type="InterPro" id="IPR011989">
    <property type="entry name" value="ARM-like"/>
</dbReference>
<organism evidence="3">
    <name type="scientific">Anisakis simplex</name>
    <name type="common">Herring worm</name>
    <dbReference type="NCBI Taxonomy" id="6269"/>
    <lineage>
        <taxon>Eukaryota</taxon>
        <taxon>Metazoa</taxon>
        <taxon>Ecdysozoa</taxon>
        <taxon>Nematoda</taxon>
        <taxon>Chromadorea</taxon>
        <taxon>Rhabditida</taxon>
        <taxon>Spirurina</taxon>
        <taxon>Ascaridomorpha</taxon>
        <taxon>Ascaridoidea</taxon>
        <taxon>Anisakidae</taxon>
        <taxon>Anisakis</taxon>
        <taxon>Anisakis simplex complex</taxon>
    </lineage>
</organism>
<dbReference type="WBParaSite" id="ASIM_0000607401-mRNA-1">
    <property type="protein sequence ID" value="ASIM_0000607401-mRNA-1"/>
    <property type="gene ID" value="ASIM_0000607401"/>
</dbReference>
<dbReference type="AlphaFoldDB" id="A0A0M3JEM8"/>
<evidence type="ECO:0000313" key="3">
    <source>
        <dbReference type="WBParaSite" id="ASIM_0000607401-mRNA-1"/>
    </source>
</evidence>
<accession>A0A0M3JEM8</accession>
<evidence type="ECO:0000313" key="1">
    <source>
        <dbReference type="EMBL" id="VDK26179.1"/>
    </source>
</evidence>
<dbReference type="Gene3D" id="1.25.10.10">
    <property type="entry name" value="Leucine-rich Repeat Variant"/>
    <property type="match status" value="1"/>
</dbReference>
<dbReference type="EMBL" id="UYRR01012007">
    <property type="protein sequence ID" value="VDK26179.1"/>
    <property type="molecule type" value="Genomic_DNA"/>
</dbReference>
<protein>
    <submittedName>
        <fullName evidence="3">HEAT repeat domain-containing protein</fullName>
    </submittedName>
</protein>
<dbReference type="InterPro" id="IPR016024">
    <property type="entry name" value="ARM-type_fold"/>
</dbReference>
<dbReference type="Proteomes" id="UP000267096">
    <property type="component" value="Unassembled WGS sequence"/>
</dbReference>
<keyword evidence="2" id="KW-1185">Reference proteome</keyword>
<dbReference type="Pfam" id="PF13646">
    <property type="entry name" value="HEAT_2"/>
    <property type="match status" value="1"/>
</dbReference>
<gene>
    <name evidence="1" type="ORF">ASIM_LOCUS5860</name>
</gene>
<sequence length="84" mass="9245">MAAVGHLRKDLITCYIYLLEHENDHSRKGACRALGVLNSGRSLDALAFVAANDPVLSVREEAIQALHKMGHDIDDLANFETTKI</sequence>
<reference evidence="1 2" key="2">
    <citation type="submission" date="2018-11" db="EMBL/GenBank/DDBJ databases">
        <authorList>
            <consortium name="Pathogen Informatics"/>
        </authorList>
    </citation>
    <scope>NUCLEOTIDE SEQUENCE [LARGE SCALE GENOMIC DNA]</scope>
</reference>